<dbReference type="KEGG" id="cthr:CTHT_0018600"/>
<evidence type="ECO:0000256" key="5">
    <source>
        <dbReference type="SAM" id="MobiDB-lite"/>
    </source>
</evidence>
<dbReference type="GO" id="GO:0006351">
    <property type="term" value="P:DNA-templated transcription"/>
    <property type="evidence" value="ECO:0007669"/>
    <property type="project" value="InterPro"/>
</dbReference>
<dbReference type="GeneID" id="18255898"/>
<evidence type="ECO:0000313" key="8">
    <source>
        <dbReference type="Proteomes" id="UP000008066"/>
    </source>
</evidence>
<keyword evidence="1" id="KW-0479">Metal-binding</keyword>
<evidence type="ECO:0000313" key="7">
    <source>
        <dbReference type="EMBL" id="EGS22336.1"/>
    </source>
</evidence>
<evidence type="ECO:0000256" key="1">
    <source>
        <dbReference type="ARBA" id="ARBA00022723"/>
    </source>
</evidence>
<reference evidence="7 8" key="1">
    <citation type="journal article" date="2011" name="Cell">
        <title>Insight into structure and assembly of the nuclear pore complex by utilizing the genome of a eukaryotic thermophile.</title>
        <authorList>
            <person name="Amlacher S."/>
            <person name="Sarges P."/>
            <person name="Flemming D."/>
            <person name="van Noort V."/>
            <person name="Kunze R."/>
            <person name="Devos D.P."/>
            <person name="Arumugam M."/>
            <person name="Bork P."/>
            <person name="Hurt E."/>
        </authorList>
    </citation>
    <scope>NUCLEOTIDE SEQUENCE [LARGE SCALE GENOMIC DNA]</scope>
    <source>
        <strain evidence="8">DSM 1495 / CBS 144.50 / IMI 039719</strain>
    </source>
</reference>
<feature type="region of interest" description="Disordered" evidence="5">
    <location>
        <begin position="384"/>
        <end position="464"/>
    </location>
</feature>
<keyword evidence="3" id="KW-0804">Transcription</keyword>
<dbReference type="PANTHER" id="PTHR47424:SF4">
    <property type="entry name" value="ZN(II)2CYS6 TRANSCRIPTION FACTOR (EUROFUNG)"/>
    <property type="match status" value="1"/>
</dbReference>
<dbReference type="GO" id="GO:0008270">
    <property type="term" value="F:zinc ion binding"/>
    <property type="evidence" value="ECO:0007669"/>
    <property type="project" value="InterPro"/>
</dbReference>
<dbReference type="GO" id="GO:0000978">
    <property type="term" value="F:RNA polymerase II cis-regulatory region sequence-specific DNA binding"/>
    <property type="evidence" value="ECO:0007669"/>
    <property type="project" value="TreeGrafter"/>
</dbReference>
<dbReference type="STRING" id="759272.G0S2V3"/>
<evidence type="ECO:0000256" key="3">
    <source>
        <dbReference type="ARBA" id="ARBA00023163"/>
    </source>
</evidence>
<dbReference type="Pfam" id="PF04082">
    <property type="entry name" value="Fungal_trans"/>
    <property type="match status" value="1"/>
</dbReference>
<feature type="compositionally biased region" description="Basic and acidic residues" evidence="5">
    <location>
        <begin position="399"/>
        <end position="411"/>
    </location>
</feature>
<evidence type="ECO:0000256" key="2">
    <source>
        <dbReference type="ARBA" id="ARBA00023015"/>
    </source>
</evidence>
<dbReference type="InterPro" id="IPR001138">
    <property type="entry name" value="Zn2Cys6_DnaBD"/>
</dbReference>
<dbReference type="EMBL" id="GL988040">
    <property type="protein sequence ID" value="EGS22336.1"/>
    <property type="molecule type" value="Genomic_DNA"/>
</dbReference>
<sequence length="826" mass="90149">MTFNFNLGAGFNPTFGRDPGPPPPGNSLAAQSIPLDSGPPPPYTTRSAQAPVIYHWTTQPSGPGIPPITYYFTINPSNPAGPVTILYCHVGYPNSSGMATAQTALAAQPAQPQAFAGVGVGLPANGIGTTWAIDANGQYYQYVSGINNSGRVPQPAPLINPDFPAGNLINSTGGVGLEPGYNYFFQTDHANVVRLMCPTEPWKLQPGTYDAIEFMPVKVPASTTMEQWFVGNGVDHPDKSLNQMWEVYPKGGGAWGWKEHIRGDDEVMMKRTVREMGWCEKRGGQLPTVIGGNPLHLTVTPNAPRMTPDGRSERQRRRKIPLACEPCRIRKSRCDGAKPICSTCRRRSLPLHQCIYTLENARTASNEAYIRVLHDRIRRLERLCTDHGIPTPPIDSVSDDARSPSEPRTDPHSLNPAPRPGETALQPPDPPTRSLPEHAPSPAVSRCRHSAGTPEPDRLDDTEIRTSITAMGTVSTEDDACQAFEAVNEFYGSSSAASFMKEACLGLGSSPGADSSTIVFHCALNGIFAIGCQFADLNPREKLTAVETFFNRAKAFVGLDFLDMHNVGVVQALLLMALLLQSTPFASRCWNSVGVACRVAQGLGLHTESGRTARSPLETEIRRRTWHGCVVLDMIVCMIYGRPTMTAHLPSLSLPSTEEFDGEERLPPSVPSRMNFYLEYIRQCRILGEILSSVYQSSQGGTPGPYTAAYQEDSRPHGMDEILKLDDKLTRYESDVNPLLSWKNPCDINAFTGGLAVILAYLCPALVESLDKTRLESAWMACQEILTHFASFSISAHRSLKLLRKVHADVMSHVSSGVDMRSSNGF</sequence>
<dbReference type="CDD" id="cd00067">
    <property type="entry name" value="GAL4"/>
    <property type="match status" value="1"/>
</dbReference>
<dbReference type="HOGENOM" id="CLU_342880_0_0_1"/>
<dbReference type="CDD" id="cd12148">
    <property type="entry name" value="fungal_TF_MHR"/>
    <property type="match status" value="1"/>
</dbReference>
<dbReference type="InterPro" id="IPR051127">
    <property type="entry name" value="Fungal_SecMet_Regulators"/>
</dbReference>
<dbReference type="SMART" id="SM00906">
    <property type="entry name" value="Fungal_trans"/>
    <property type="match status" value="1"/>
</dbReference>
<keyword evidence="2" id="KW-0805">Transcription regulation</keyword>
<dbReference type="GO" id="GO:0000435">
    <property type="term" value="P:positive regulation of transcription from RNA polymerase II promoter by galactose"/>
    <property type="evidence" value="ECO:0007669"/>
    <property type="project" value="TreeGrafter"/>
</dbReference>
<dbReference type="OrthoDB" id="424974at2759"/>
<evidence type="ECO:0000259" key="6">
    <source>
        <dbReference type="PROSITE" id="PS50048"/>
    </source>
</evidence>
<feature type="compositionally biased region" description="Basic and acidic residues" evidence="5">
    <location>
        <begin position="455"/>
        <end position="464"/>
    </location>
</feature>
<dbReference type="InterPro" id="IPR007219">
    <property type="entry name" value="XnlR_reg_dom"/>
</dbReference>
<organism evidence="8">
    <name type="scientific">Chaetomium thermophilum (strain DSM 1495 / CBS 144.50 / IMI 039719)</name>
    <name type="common">Thermochaetoides thermophila</name>
    <dbReference type="NCBI Taxonomy" id="759272"/>
    <lineage>
        <taxon>Eukaryota</taxon>
        <taxon>Fungi</taxon>
        <taxon>Dikarya</taxon>
        <taxon>Ascomycota</taxon>
        <taxon>Pezizomycotina</taxon>
        <taxon>Sordariomycetes</taxon>
        <taxon>Sordariomycetidae</taxon>
        <taxon>Sordariales</taxon>
        <taxon>Chaetomiaceae</taxon>
        <taxon>Thermochaetoides</taxon>
    </lineage>
</organism>
<proteinExistence type="predicted"/>
<dbReference type="InterPro" id="IPR036864">
    <property type="entry name" value="Zn2-C6_fun-type_DNA-bd_sf"/>
</dbReference>
<feature type="region of interest" description="Disordered" evidence="5">
    <location>
        <begin position="10"/>
        <end position="44"/>
    </location>
</feature>
<accession>G0S2V3</accession>
<dbReference type="Pfam" id="PF00172">
    <property type="entry name" value="Zn_clus"/>
    <property type="match status" value="1"/>
</dbReference>
<dbReference type="SMART" id="SM00066">
    <property type="entry name" value="GAL4"/>
    <property type="match status" value="1"/>
</dbReference>
<dbReference type="GO" id="GO:0005634">
    <property type="term" value="C:nucleus"/>
    <property type="evidence" value="ECO:0007669"/>
    <property type="project" value="TreeGrafter"/>
</dbReference>
<evidence type="ECO:0000256" key="4">
    <source>
        <dbReference type="ARBA" id="ARBA00023242"/>
    </source>
</evidence>
<dbReference type="Gene3D" id="4.10.240.10">
    <property type="entry name" value="Zn(2)-C6 fungal-type DNA-binding domain"/>
    <property type="match status" value="1"/>
</dbReference>
<name>G0S2V3_CHATD</name>
<dbReference type="GO" id="GO:0000981">
    <property type="term" value="F:DNA-binding transcription factor activity, RNA polymerase II-specific"/>
    <property type="evidence" value="ECO:0007669"/>
    <property type="project" value="InterPro"/>
</dbReference>
<dbReference type="PANTHER" id="PTHR47424">
    <property type="entry name" value="REGULATORY PROTEIN GAL4"/>
    <property type="match status" value="1"/>
</dbReference>
<dbReference type="Proteomes" id="UP000008066">
    <property type="component" value="Unassembled WGS sequence"/>
</dbReference>
<gene>
    <name evidence="7" type="ORF">CTHT_0018600</name>
</gene>
<dbReference type="PROSITE" id="PS50048">
    <property type="entry name" value="ZN2_CY6_FUNGAL_2"/>
    <property type="match status" value="1"/>
</dbReference>
<dbReference type="eggNOG" id="ENOG502RJRW">
    <property type="taxonomic scope" value="Eukaryota"/>
</dbReference>
<keyword evidence="8" id="KW-1185">Reference proteome</keyword>
<dbReference type="AlphaFoldDB" id="G0S2V3"/>
<keyword evidence="4" id="KW-0539">Nucleus</keyword>
<feature type="domain" description="Zn(2)-C6 fungal-type" evidence="6">
    <location>
        <begin position="323"/>
        <end position="356"/>
    </location>
</feature>
<dbReference type="SUPFAM" id="SSF57701">
    <property type="entry name" value="Zn2/Cys6 DNA-binding domain"/>
    <property type="match status" value="1"/>
</dbReference>
<protein>
    <submittedName>
        <fullName evidence="7">Putative fungal specific transcription factor</fullName>
    </submittedName>
</protein>
<dbReference type="RefSeq" id="XP_006692355.1">
    <property type="nucleotide sequence ID" value="XM_006692292.1"/>
</dbReference>